<evidence type="ECO:0000313" key="2">
    <source>
        <dbReference type="EMBL" id="USR38070.1"/>
    </source>
</evidence>
<dbReference type="EMBL" id="CP099397">
    <property type="protein sequence ID" value="USR38070.1"/>
    <property type="molecule type" value="Genomic_DNA"/>
</dbReference>
<evidence type="ECO:0000313" key="3">
    <source>
        <dbReference type="Proteomes" id="UP001054897"/>
    </source>
</evidence>
<reference evidence="2" key="1">
    <citation type="submission" date="2022-06" db="EMBL/GenBank/DDBJ databases">
        <title>Complete genome of Pseudomonas hydrolytica DSWY01T.</title>
        <authorList>
            <person name="Jung J."/>
            <person name="Jeon C.O."/>
        </authorList>
    </citation>
    <scope>NUCLEOTIDE SEQUENCE</scope>
    <source>
        <strain evidence="2">DSWY01</strain>
    </source>
</reference>
<evidence type="ECO:0000256" key="1">
    <source>
        <dbReference type="SAM" id="MobiDB-lite"/>
    </source>
</evidence>
<dbReference type="RefSeq" id="WP_129482133.1">
    <property type="nucleotide sequence ID" value="NZ_CP099397.1"/>
</dbReference>
<proteinExistence type="predicted"/>
<gene>
    <name evidence="2" type="ORF">L1F06_015475</name>
</gene>
<keyword evidence="3" id="KW-1185">Reference proteome</keyword>
<dbReference type="GeneID" id="300082397"/>
<protein>
    <submittedName>
        <fullName evidence="2">Uncharacterized protein</fullName>
    </submittedName>
</protein>
<sequence length="59" mass="6501">MDADAYLAVLEIPDIESGEVEREYLVSLQQPEVHSTTVGEQGPPGRDGTGAVEWTENQW</sequence>
<feature type="region of interest" description="Disordered" evidence="1">
    <location>
        <begin position="31"/>
        <end position="59"/>
    </location>
</feature>
<name>A0ABY5A2R4_9GAMM</name>
<dbReference type="Proteomes" id="UP001054897">
    <property type="component" value="Chromosome"/>
</dbReference>
<organism evidence="2 3">
    <name type="scientific">Ectopseudomonas hydrolytica</name>
    <dbReference type="NCBI Taxonomy" id="2493633"/>
    <lineage>
        <taxon>Bacteria</taxon>
        <taxon>Pseudomonadati</taxon>
        <taxon>Pseudomonadota</taxon>
        <taxon>Gammaproteobacteria</taxon>
        <taxon>Pseudomonadales</taxon>
        <taxon>Pseudomonadaceae</taxon>
        <taxon>Ectopseudomonas</taxon>
    </lineage>
</organism>
<accession>A0ABY5A2R4</accession>